<dbReference type="Proteomes" id="UP001152599">
    <property type="component" value="Unassembled WGS sequence"/>
</dbReference>
<dbReference type="SUPFAM" id="SSF55120">
    <property type="entry name" value="Pseudouridine synthase"/>
    <property type="match status" value="1"/>
</dbReference>
<dbReference type="PANTHER" id="PTHR21600:SF89">
    <property type="entry name" value="RIBOSOMAL LARGE SUBUNIT PSEUDOURIDINE SYNTHASE A"/>
    <property type="match status" value="1"/>
</dbReference>
<dbReference type="GO" id="GO:0003723">
    <property type="term" value="F:RNA binding"/>
    <property type="evidence" value="ECO:0007669"/>
    <property type="project" value="InterPro"/>
</dbReference>
<organism evidence="3 4">
    <name type="scientific">Profundicola chukchiensis</name>
    <dbReference type="NCBI Taxonomy" id="2961959"/>
    <lineage>
        <taxon>Bacteria</taxon>
        <taxon>Pseudomonadati</taxon>
        <taxon>Bacteroidota</taxon>
        <taxon>Flavobacteriia</taxon>
        <taxon>Flavobacteriales</taxon>
        <taxon>Weeksellaceae</taxon>
        <taxon>Profundicola</taxon>
    </lineage>
</organism>
<dbReference type="RefSeq" id="WP_304419920.1">
    <property type="nucleotide sequence ID" value="NZ_JANCMU010000001.1"/>
</dbReference>
<feature type="domain" description="Pseudouridine synthase RsuA/RluA-like" evidence="2">
    <location>
        <begin position="359"/>
        <end position="506"/>
    </location>
</feature>
<reference evidence="3" key="1">
    <citation type="submission" date="2022-07" db="EMBL/GenBank/DDBJ databases">
        <title>Description and genome-wide analysis of Profundicola chukchiensis gen. nov., sp. nov., marine bacteria isolated from bottom sediments of the Chukchi Sea.</title>
        <authorList>
            <person name="Romanenko L."/>
            <person name="Otstavnykh N."/>
            <person name="Kurilenko V."/>
            <person name="Eremeev V."/>
            <person name="Velansky P."/>
            <person name="Mikhailov V."/>
            <person name="Isaeva M."/>
        </authorList>
    </citation>
    <scope>NUCLEOTIDE SEQUENCE</scope>
    <source>
        <strain evidence="3">KMM 9713</strain>
    </source>
</reference>
<dbReference type="GO" id="GO:0140098">
    <property type="term" value="F:catalytic activity, acting on RNA"/>
    <property type="evidence" value="ECO:0007669"/>
    <property type="project" value="UniProtKB-ARBA"/>
</dbReference>
<gene>
    <name evidence="3" type="ORF">NMK71_02335</name>
</gene>
<dbReference type="PANTHER" id="PTHR21600">
    <property type="entry name" value="MITOCHONDRIAL RNA PSEUDOURIDINE SYNTHASE"/>
    <property type="match status" value="1"/>
</dbReference>
<evidence type="ECO:0000256" key="1">
    <source>
        <dbReference type="SAM" id="Coils"/>
    </source>
</evidence>
<dbReference type="InterPro" id="IPR020103">
    <property type="entry name" value="PsdUridine_synth_cat_dom_sf"/>
</dbReference>
<keyword evidence="1" id="KW-0175">Coiled coil</keyword>
<evidence type="ECO:0000313" key="3">
    <source>
        <dbReference type="EMBL" id="MDG4945239.1"/>
    </source>
</evidence>
<evidence type="ECO:0000313" key="4">
    <source>
        <dbReference type="Proteomes" id="UP001152599"/>
    </source>
</evidence>
<dbReference type="Pfam" id="PF00849">
    <property type="entry name" value="PseudoU_synth_2"/>
    <property type="match status" value="1"/>
</dbReference>
<dbReference type="GO" id="GO:0000455">
    <property type="term" value="P:enzyme-directed rRNA pseudouridine synthesis"/>
    <property type="evidence" value="ECO:0007669"/>
    <property type="project" value="TreeGrafter"/>
</dbReference>
<dbReference type="GO" id="GO:0009982">
    <property type="term" value="F:pseudouridine synthase activity"/>
    <property type="evidence" value="ECO:0007669"/>
    <property type="project" value="InterPro"/>
</dbReference>
<feature type="coiled-coil region" evidence="1">
    <location>
        <begin position="139"/>
        <end position="232"/>
    </location>
</feature>
<sequence length="553" mass="64093">MFSTQDVFHELKLNEESEAPQKFTFPFNYTPHPWVEQAADELKDYLESQTDFEYNFGWDDKSVGKMFGVLIVEDEQSNLGYLAAFSGKINEINELDGFVPPVYDILNPQGFFKIGERELDEINQKINVLISSEEFLRLRNDLNSTIELQKSRLQELRARHKSAKKLRDQKRTEILQIENKAEQEKLLNQLIEESKRNHFELKDQKRIWNEKLSTAQAKFEEFKEKIISLKKLRKEKSAELQARIHKAYNFLNAKGEEKSLLPIFEPFNRIPPAGAGECAAPRLLQYAFQHNMKPIAMGEFWWGKASQAEIRKQGEFYPACKAKCEPILNFMLDGLEVEDNPILDEVEYDLEVIFEDEYLLLVNKPAGVLSVPGKEIKDCLWQKVVDYLGSNYSPLLVHRLDMATSGIVLVAKNMDVYKILQKQFTERSVNKTYTAILDGELDQDRGKVDLPLRVDLDNRPMQLVCHEHGKQAITHYQVIDRNNSKTRILFYPITGRTHQLRVHAAHNRGLGIPIMGDDLYGRSKDRLYLHATDLEFNHPVSGERLKFTKKAPF</sequence>
<dbReference type="Gene3D" id="3.30.2350.10">
    <property type="entry name" value="Pseudouridine synthase"/>
    <property type="match status" value="1"/>
</dbReference>
<dbReference type="AlphaFoldDB" id="A0A9X4RX06"/>
<accession>A0A9X4RX06</accession>
<protein>
    <submittedName>
        <fullName evidence="3">Pseudouridine synthase</fullName>
    </submittedName>
</protein>
<proteinExistence type="predicted"/>
<dbReference type="EMBL" id="JANCMU010000001">
    <property type="protein sequence ID" value="MDG4945239.1"/>
    <property type="molecule type" value="Genomic_DNA"/>
</dbReference>
<keyword evidence="4" id="KW-1185">Reference proteome</keyword>
<dbReference type="CDD" id="cd02869">
    <property type="entry name" value="PseudoU_synth_RluA_like"/>
    <property type="match status" value="1"/>
</dbReference>
<dbReference type="PROSITE" id="PS01129">
    <property type="entry name" value="PSI_RLU"/>
    <property type="match status" value="1"/>
</dbReference>
<comment type="caution">
    <text evidence="3">The sequence shown here is derived from an EMBL/GenBank/DDBJ whole genome shotgun (WGS) entry which is preliminary data.</text>
</comment>
<dbReference type="InterPro" id="IPR006224">
    <property type="entry name" value="PsdUridine_synth_RluA-like_CS"/>
</dbReference>
<dbReference type="InterPro" id="IPR006145">
    <property type="entry name" value="PsdUridine_synth_RsuA/RluA"/>
</dbReference>
<evidence type="ECO:0000259" key="2">
    <source>
        <dbReference type="Pfam" id="PF00849"/>
    </source>
</evidence>
<dbReference type="InterPro" id="IPR050188">
    <property type="entry name" value="RluA_PseudoU_synthase"/>
</dbReference>
<name>A0A9X4RX06_9FLAO</name>